<evidence type="ECO:0000313" key="1">
    <source>
        <dbReference type="EMBL" id="CVK35530.1"/>
    </source>
</evidence>
<keyword evidence="1" id="KW-0614">Plasmid</keyword>
<name>A0A193SBP1_9ZZZZ</name>
<gene>
    <name evidence="1" type="ORF">MCM2015_pMC2_38</name>
</gene>
<reference evidence="1" key="1">
    <citation type="journal article" date="2016" name="Sci. Rep.">
        <title>Genomics of high molecular weight plasmids isolated from an on-farm biopurification system.</title>
        <authorList>
            <person name="Martini M.C."/>
            <person name="Wibberg D."/>
            <person name="Lozano M."/>
            <person name="Torres Tejerizo G."/>
            <person name="Albicoro F.J."/>
            <person name="Jaenicke S."/>
            <person name="van Elsas J.D."/>
            <person name="Petroni A."/>
            <person name="Garcillan-Barcia M.P."/>
            <person name="de la Cruz F."/>
            <person name="Schluter A."/>
            <person name="Puhler A."/>
            <person name="Pistorio M."/>
            <person name="Lagares A."/>
            <person name="Del Papa M.F."/>
        </authorList>
    </citation>
    <scope>NUCLEOTIDE SEQUENCE</scope>
    <source>
        <plasmid evidence="1">pMC2</plasmid>
    </source>
</reference>
<accession>A0A193SBP1</accession>
<dbReference type="EMBL" id="LT158602">
    <property type="protein sequence ID" value="CVK35530.1"/>
    <property type="molecule type" value="Genomic_DNA"/>
</dbReference>
<geneLocation type="plasmid" evidence="1">
    <name>pMC2</name>
</geneLocation>
<sequence length="125" mass="13628">MSNDTVVPAKVTATIYAGATFRRGWLRKVDSVDDDYTGCTAVVEIRDGTTNDLLTTLSTDNGGINFEGGRLELYIDHTGASALTPFASAIGHVEVRRPWGDVERLYEVSFSYSAQKTEVDPPELP</sequence>
<organism evidence="1">
    <name type="scientific">biofilter metagenome</name>
    <dbReference type="NCBI Taxonomy" id="1070537"/>
    <lineage>
        <taxon>unclassified sequences</taxon>
        <taxon>metagenomes</taxon>
        <taxon>ecological metagenomes</taxon>
    </lineage>
</organism>
<dbReference type="AlphaFoldDB" id="A0A193SBP1"/>
<evidence type="ECO:0008006" key="2">
    <source>
        <dbReference type="Google" id="ProtNLM"/>
    </source>
</evidence>
<proteinExistence type="predicted"/>
<protein>
    <recommendedName>
        <fullName evidence="2">BppU N-terminal domain-containing protein</fullName>
    </recommendedName>
</protein>